<keyword evidence="4" id="KW-1185">Reference proteome</keyword>
<reference evidence="3" key="1">
    <citation type="journal article" date="2023" name="Science">
        <title>Genome structures resolve the early diversification of teleost fishes.</title>
        <authorList>
            <person name="Parey E."/>
            <person name="Louis A."/>
            <person name="Montfort J."/>
            <person name="Bouchez O."/>
            <person name="Roques C."/>
            <person name="Iampietro C."/>
            <person name="Lluch J."/>
            <person name="Castinel A."/>
            <person name="Donnadieu C."/>
            <person name="Desvignes T."/>
            <person name="Floi Bucao C."/>
            <person name="Jouanno E."/>
            <person name="Wen M."/>
            <person name="Mejri S."/>
            <person name="Dirks R."/>
            <person name="Jansen H."/>
            <person name="Henkel C."/>
            <person name="Chen W.J."/>
            <person name="Zahm M."/>
            <person name="Cabau C."/>
            <person name="Klopp C."/>
            <person name="Thompson A.W."/>
            <person name="Robinson-Rechavi M."/>
            <person name="Braasch I."/>
            <person name="Lecointre G."/>
            <person name="Bobe J."/>
            <person name="Postlethwait J.H."/>
            <person name="Berthelot C."/>
            <person name="Roest Crollius H."/>
            <person name="Guiguen Y."/>
        </authorList>
    </citation>
    <scope>NUCLEOTIDE SEQUENCE</scope>
    <source>
        <strain evidence="3">NC1722</strain>
    </source>
</reference>
<name>A0AAD7R8F1_9TELE</name>
<keyword evidence="1" id="KW-0472">Membrane</keyword>
<proteinExistence type="predicted"/>
<evidence type="ECO:0000313" key="4">
    <source>
        <dbReference type="Proteomes" id="UP001221898"/>
    </source>
</evidence>
<protein>
    <submittedName>
        <fullName evidence="3">Uncharacterized protein</fullName>
    </submittedName>
</protein>
<evidence type="ECO:0000256" key="2">
    <source>
        <dbReference type="SAM" id="SignalP"/>
    </source>
</evidence>
<gene>
    <name evidence="3" type="ORF">AAFF_G00303070</name>
</gene>
<accession>A0AAD7R8F1</accession>
<keyword evidence="2" id="KW-0732">Signal</keyword>
<evidence type="ECO:0000313" key="3">
    <source>
        <dbReference type="EMBL" id="KAJ8371698.1"/>
    </source>
</evidence>
<comment type="caution">
    <text evidence="3">The sequence shown here is derived from an EMBL/GenBank/DDBJ whole genome shotgun (WGS) entry which is preliminary data.</text>
</comment>
<feature type="signal peptide" evidence="2">
    <location>
        <begin position="1"/>
        <end position="22"/>
    </location>
</feature>
<sequence>MIKLAVRILALLVTCAAPPVLGALTARGVAGSCRGVVYLEVNGSAGLPLCHDAAPAAPGPGGSACSSAAGPTRAGGGPGGAGGAGYRIHDNGSLETSVCRPLEIQCKALPDSRELVAYKVVTGLLSALFLLALLLRFGPQMISFIHRRVQGSTWIGPTQSQSVSFYRAQAGVHPNSSTDKRLSYPGLERLAVNSSQNPSSNRNSDSYN</sequence>
<evidence type="ECO:0000256" key="1">
    <source>
        <dbReference type="SAM" id="Phobius"/>
    </source>
</evidence>
<feature type="chain" id="PRO_5042118834" evidence="2">
    <location>
        <begin position="23"/>
        <end position="208"/>
    </location>
</feature>
<organism evidence="3 4">
    <name type="scientific">Aldrovandia affinis</name>
    <dbReference type="NCBI Taxonomy" id="143900"/>
    <lineage>
        <taxon>Eukaryota</taxon>
        <taxon>Metazoa</taxon>
        <taxon>Chordata</taxon>
        <taxon>Craniata</taxon>
        <taxon>Vertebrata</taxon>
        <taxon>Euteleostomi</taxon>
        <taxon>Actinopterygii</taxon>
        <taxon>Neopterygii</taxon>
        <taxon>Teleostei</taxon>
        <taxon>Notacanthiformes</taxon>
        <taxon>Halosauridae</taxon>
        <taxon>Aldrovandia</taxon>
    </lineage>
</organism>
<dbReference type="EMBL" id="JAINUG010000436">
    <property type="protein sequence ID" value="KAJ8371698.1"/>
    <property type="molecule type" value="Genomic_DNA"/>
</dbReference>
<dbReference type="AlphaFoldDB" id="A0AAD7R8F1"/>
<dbReference type="Proteomes" id="UP001221898">
    <property type="component" value="Unassembled WGS sequence"/>
</dbReference>
<feature type="transmembrane region" description="Helical" evidence="1">
    <location>
        <begin position="116"/>
        <end position="138"/>
    </location>
</feature>
<keyword evidence="1" id="KW-0812">Transmembrane</keyword>
<keyword evidence="1" id="KW-1133">Transmembrane helix</keyword>